<feature type="non-terminal residue" evidence="13">
    <location>
        <position position="1"/>
    </location>
</feature>
<keyword evidence="8" id="KW-1133">Transmembrane helix</keyword>
<feature type="region of interest" description="Disordered" evidence="12">
    <location>
        <begin position="115"/>
        <end position="148"/>
    </location>
</feature>
<evidence type="ECO:0000256" key="3">
    <source>
        <dbReference type="ARBA" id="ARBA00020796"/>
    </source>
</evidence>
<dbReference type="EMBL" id="JAEPRD010000309">
    <property type="protein sequence ID" value="KAG2192217.1"/>
    <property type="molecule type" value="Genomic_DNA"/>
</dbReference>
<evidence type="ECO:0000256" key="10">
    <source>
        <dbReference type="ARBA" id="ARBA00023128"/>
    </source>
</evidence>
<keyword evidence="6" id="KW-0999">Mitochondrion inner membrane</keyword>
<proteinExistence type="inferred from homology"/>
<evidence type="ECO:0000256" key="1">
    <source>
        <dbReference type="ARBA" id="ARBA00004434"/>
    </source>
</evidence>
<evidence type="ECO:0000313" key="13">
    <source>
        <dbReference type="EMBL" id="KAG2192217.1"/>
    </source>
</evidence>
<keyword evidence="4" id="KW-0813">Transport</keyword>
<evidence type="ECO:0000256" key="2">
    <source>
        <dbReference type="ARBA" id="ARBA00006355"/>
    </source>
</evidence>
<dbReference type="OrthoDB" id="5598305at2759"/>
<accession>A0A8H7US85</accession>
<dbReference type="Pfam" id="PF11711">
    <property type="entry name" value="Tim54"/>
    <property type="match status" value="1"/>
</dbReference>
<keyword evidence="14" id="KW-1185">Reference proteome</keyword>
<organism evidence="13 14">
    <name type="scientific">Mucor saturninus</name>
    <dbReference type="NCBI Taxonomy" id="64648"/>
    <lineage>
        <taxon>Eukaryota</taxon>
        <taxon>Fungi</taxon>
        <taxon>Fungi incertae sedis</taxon>
        <taxon>Mucoromycota</taxon>
        <taxon>Mucoromycotina</taxon>
        <taxon>Mucoromycetes</taxon>
        <taxon>Mucorales</taxon>
        <taxon>Mucorineae</taxon>
        <taxon>Mucoraceae</taxon>
        <taxon>Mucor</taxon>
    </lineage>
</organism>
<gene>
    <name evidence="13" type="ORF">INT47_006585</name>
</gene>
<dbReference type="GO" id="GO:0005743">
    <property type="term" value="C:mitochondrial inner membrane"/>
    <property type="evidence" value="ECO:0007669"/>
    <property type="project" value="UniProtKB-SubCell"/>
</dbReference>
<evidence type="ECO:0000256" key="11">
    <source>
        <dbReference type="ARBA" id="ARBA00023136"/>
    </source>
</evidence>
<keyword evidence="10" id="KW-0496">Mitochondrion</keyword>
<comment type="caution">
    <text evidence="13">The sequence shown here is derived from an EMBL/GenBank/DDBJ whole genome shotgun (WGS) entry which is preliminary data.</text>
</comment>
<evidence type="ECO:0000256" key="9">
    <source>
        <dbReference type="ARBA" id="ARBA00023010"/>
    </source>
</evidence>
<evidence type="ECO:0000256" key="12">
    <source>
        <dbReference type="SAM" id="MobiDB-lite"/>
    </source>
</evidence>
<evidence type="ECO:0000256" key="6">
    <source>
        <dbReference type="ARBA" id="ARBA00022792"/>
    </source>
</evidence>
<keyword evidence="7" id="KW-0653">Protein transport</keyword>
<reference evidence="13" key="1">
    <citation type="submission" date="2020-12" db="EMBL/GenBank/DDBJ databases">
        <title>Metabolic potential, ecology and presence of endohyphal bacteria is reflected in genomic diversity of Mucoromycotina.</title>
        <authorList>
            <person name="Muszewska A."/>
            <person name="Okrasinska A."/>
            <person name="Steczkiewicz K."/>
            <person name="Drgas O."/>
            <person name="Orlowska M."/>
            <person name="Perlinska-Lenart U."/>
            <person name="Aleksandrzak-Piekarczyk T."/>
            <person name="Szatraj K."/>
            <person name="Zielenkiewicz U."/>
            <person name="Pilsyk S."/>
            <person name="Malc E."/>
            <person name="Mieczkowski P."/>
            <person name="Kruszewska J.S."/>
            <person name="Biernat P."/>
            <person name="Pawlowska J."/>
        </authorList>
    </citation>
    <scope>NUCLEOTIDE SEQUENCE</scope>
    <source>
        <strain evidence="13">WA0000017839</strain>
    </source>
</reference>
<name>A0A8H7US85_9FUNG</name>
<protein>
    <recommendedName>
        <fullName evidence="3">Mitochondrial import inner membrane translocase subunit TIM54</fullName>
    </recommendedName>
</protein>
<evidence type="ECO:0000313" key="14">
    <source>
        <dbReference type="Proteomes" id="UP000603453"/>
    </source>
</evidence>
<sequence length="242" mass="27206">RNTFHKQDMPFGLKVPSKNTLISSGVAGGFAGLVYSSNKYAQDARTRLAQRVSFLADRPCGVHEMPRKVTVYITAPPDDGLEKSRTWFREYVKEIKEAKSPNQIEASVMKEIIQSRREPAEASSNTESADHGPLEIKSNTGFTSPVDNMNNKKKSEVVYDGILAIGRNTYREVLSALGRGCDTILTVFVEVRLLKARNLGNVKSHIIQELDHFSLPLEFSHIMDIPRMNIIRWLSVSIIPKY</sequence>
<keyword evidence="9" id="KW-0811">Translocation</keyword>
<dbReference type="GO" id="GO:0015031">
    <property type="term" value="P:protein transport"/>
    <property type="evidence" value="ECO:0007669"/>
    <property type="project" value="UniProtKB-KW"/>
</dbReference>
<keyword evidence="11" id="KW-0472">Membrane</keyword>
<dbReference type="InterPro" id="IPR021056">
    <property type="entry name" value="Mt_import_IM_translocase_Tim54"/>
</dbReference>
<evidence type="ECO:0000256" key="4">
    <source>
        <dbReference type="ARBA" id="ARBA00022448"/>
    </source>
</evidence>
<keyword evidence="5" id="KW-0812">Transmembrane</keyword>
<comment type="subcellular location">
    <subcellularLocation>
        <location evidence="1">Mitochondrion inner membrane</location>
        <topology evidence="1">Single-pass membrane protein</topology>
    </subcellularLocation>
</comment>
<evidence type="ECO:0000256" key="7">
    <source>
        <dbReference type="ARBA" id="ARBA00022927"/>
    </source>
</evidence>
<dbReference type="Proteomes" id="UP000603453">
    <property type="component" value="Unassembled WGS sequence"/>
</dbReference>
<dbReference type="AlphaFoldDB" id="A0A8H7US85"/>
<evidence type="ECO:0000256" key="8">
    <source>
        <dbReference type="ARBA" id="ARBA00022989"/>
    </source>
</evidence>
<evidence type="ECO:0000256" key="5">
    <source>
        <dbReference type="ARBA" id="ARBA00022692"/>
    </source>
</evidence>
<comment type="similarity">
    <text evidence="2">Belongs to the TIM54 family.</text>
</comment>
<feature type="compositionally biased region" description="Polar residues" evidence="12">
    <location>
        <begin position="137"/>
        <end position="148"/>
    </location>
</feature>